<organism evidence="1 2">
    <name type="scientific">Auricularia subglabra (strain TFB-10046 / SS5)</name>
    <name type="common">White-rot fungus</name>
    <name type="synonym">Auricularia delicata (strain TFB10046)</name>
    <dbReference type="NCBI Taxonomy" id="717982"/>
    <lineage>
        <taxon>Eukaryota</taxon>
        <taxon>Fungi</taxon>
        <taxon>Dikarya</taxon>
        <taxon>Basidiomycota</taxon>
        <taxon>Agaricomycotina</taxon>
        <taxon>Agaricomycetes</taxon>
        <taxon>Auriculariales</taxon>
        <taxon>Auriculariaceae</taxon>
        <taxon>Auricularia</taxon>
    </lineage>
</organism>
<proteinExistence type="predicted"/>
<dbReference type="InParanoid" id="J0CQC9"/>
<dbReference type="KEGG" id="adl:AURDEDRAFT_178516"/>
<sequence length="173" mass="19214">MGLRDLLDVWSAVSRSTVAALPALAIATIDFGRAGESDYNYHVSQLMRRAAKPPIDAPALQRVTFIMKPTIYKLPVAAIVDRILRAFRAPPLSDVVIHAGEPTAFVREHMAILRDVAERLMIKDHKGGFISVFELNGGLDAAWISRDLHFRYELGLVCICSYSTASAPYDRQF</sequence>
<name>J0CQC9_AURST</name>
<dbReference type="AlphaFoldDB" id="J0CQC9"/>
<dbReference type="EMBL" id="JH688997">
    <property type="protein sequence ID" value="EJD32414.1"/>
    <property type="molecule type" value="Genomic_DNA"/>
</dbReference>
<gene>
    <name evidence="1" type="ORF">AURDEDRAFT_178516</name>
</gene>
<dbReference type="Proteomes" id="UP000006514">
    <property type="component" value="Unassembled WGS sequence"/>
</dbReference>
<evidence type="ECO:0000313" key="1">
    <source>
        <dbReference type="EMBL" id="EJD32414.1"/>
    </source>
</evidence>
<evidence type="ECO:0000313" key="2">
    <source>
        <dbReference type="Proteomes" id="UP000006514"/>
    </source>
</evidence>
<keyword evidence="2" id="KW-1185">Reference proteome</keyword>
<accession>J0CQC9</accession>
<protein>
    <submittedName>
        <fullName evidence="1">Uncharacterized protein</fullName>
    </submittedName>
</protein>
<reference evidence="2" key="1">
    <citation type="journal article" date="2012" name="Science">
        <title>The Paleozoic origin of enzymatic lignin decomposition reconstructed from 31 fungal genomes.</title>
        <authorList>
            <person name="Floudas D."/>
            <person name="Binder M."/>
            <person name="Riley R."/>
            <person name="Barry K."/>
            <person name="Blanchette R.A."/>
            <person name="Henrissat B."/>
            <person name="Martinez A.T."/>
            <person name="Otillar R."/>
            <person name="Spatafora J.W."/>
            <person name="Yadav J.S."/>
            <person name="Aerts A."/>
            <person name="Benoit I."/>
            <person name="Boyd A."/>
            <person name="Carlson A."/>
            <person name="Copeland A."/>
            <person name="Coutinho P.M."/>
            <person name="de Vries R.P."/>
            <person name="Ferreira P."/>
            <person name="Findley K."/>
            <person name="Foster B."/>
            <person name="Gaskell J."/>
            <person name="Glotzer D."/>
            <person name="Gorecki P."/>
            <person name="Heitman J."/>
            <person name="Hesse C."/>
            <person name="Hori C."/>
            <person name="Igarashi K."/>
            <person name="Jurgens J.A."/>
            <person name="Kallen N."/>
            <person name="Kersten P."/>
            <person name="Kohler A."/>
            <person name="Kuees U."/>
            <person name="Kumar T.K.A."/>
            <person name="Kuo A."/>
            <person name="LaButti K."/>
            <person name="Larrondo L.F."/>
            <person name="Lindquist E."/>
            <person name="Ling A."/>
            <person name="Lombard V."/>
            <person name="Lucas S."/>
            <person name="Lundell T."/>
            <person name="Martin R."/>
            <person name="McLaughlin D.J."/>
            <person name="Morgenstern I."/>
            <person name="Morin E."/>
            <person name="Murat C."/>
            <person name="Nagy L.G."/>
            <person name="Nolan M."/>
            <person name="Ohm R.A."/>
            <person name="Patyshakuliyeva A."/>
            <person name="Rokas A."/>
            <person name="Ruiz-Duenas F.J."/>
            <person name="Sabat G."/>
            <person name="Salamov A."/>
            <person name="Samejima M."/>
            <person name="Schmutz J."/>
            <person name="Slot J.C."/>
            <person name="St John F."/>
            <person name="Stenlid J."/>
            <person name="Sun H."/>
            <person name="Sun S."/>
            <person name="Syed K."/>
            <person name="Tsang A."/>
            <person name="Wiebenga A."/>
            <person name="Young D."/>
            <person name="Pisabarro A."/>
            <person name="Eastwood D.C."/>
            <person name="Martin F."/>
            <person name="Cullen D."/>
            <person name="Grigoriev I.V."/>
            <person name="Hibbett D.S."/>
        </authorList>
    </citation>
    <scope>NUCLEOTIDE SEQUENCE [LARGE SCALE GENOMIC DNA]</scope>
    <source>
        <strain evidence="2">TFB10046</strain>
    </source>
</reference>